<protein>
    <submittedName>
        <fullName evidence="1">Uncharacterized protein</fullName>
    </submittedName>
</protein>
<dbReference type="EMBL" id="JAPAIK010000626">
    <property type="protein sequence ID" value="MCW1073809.1"/>
    <property type="molecule type" value="Genomic_DNA"/>
</dbReference>
<proteinExistence type="predicted"/>
<gene>
    <name evidence="1" type="ORF">OJ930_12605</name>
</gene>
<accession>A0AAW5TL35</accession>
<dbReference type="AlphaFoldDB" id="A0AAW5TL35"/>
<reference evidence="1" key="1">
    <citation type="submission" date="2022-10" db="EMBL/GenBank/DDBJ databases">
        <title>Comparative genomic study of S. anginosus.</title>
        <authorList>
            <person name="Prasad A."/>
            <person name="Ene A."/>
            <person name="Jablonska S."/>
            <person name="Du J."/>
            <person name="Wolfe A.J."/>
            <person name="Putonti C."/>
        </authorList>
    </citation>
    <scope>NUCLEOTIDE SEQUENCE</scope>
    <source>
        <strain evidence="1">UMB6888</strain>
    </source>
</reference>
<evidence type="ECO:0000313" key="2">
    <source>
        <dbReference type="Proteomes" id="UP001208853"/>
    </source>
</evidence>
<dbReference type="Proteomes" id="UP001208853">
    <property type="component" value="Unassembled WGS sequence"/>
</dbReference>
<feature type="non-terminal residue" evidence="1">
    <location>
        <position position="1"/>
    </location>
</feature>
<evidence type="ECO:0000313" key="1">
    <source>
        <dbReference type="EMBL" id="MCW1073809.1"/>
    </source>
</evidence>
<feature type="non-terminal residue" evidence="1">
    <location>
        <position position="76"/>
    </location>
</feature>
<name>A0AAW5TL35_STRAP</name>
<organism evidence="1 2">
    <name type="scientific">Streptococcus anginosus</name>
    <dbReference type="NCBI Taxonomy" id="1328"/>
    <lineage>
        <taxon>Bacteria</taxon>
        <taxon>Bacillati</taxon>
        <taxon>Bacillota</taxon>
        <taxon>Bacilli</taxon>
        <taxon>Lactobacillales</taxon>
        <taxon>Streptococcaceae</taxon>
        <taxon>Streptococcus</taxon>
        <taxon>Streptococcus anginosus group</taxon>
    </lineage>
</organism>
<comment type="caution">
    <text evidence="1">The sequence shown here is derived from an EMBL/GenBank/DDBJ whole genome shotgun (WGS) entry which is preliminary data.</text>
</comment>
<sequence length="76" mass="8241">TGQSVVPVHSVNITVSGEPLDTIAIADLPTYPYGAYDLTVLENNRPYKVEEGKTRPVFSSGVFDDIHVARMAGNYS</sequence>